<dbReference type="PANTHER" id="PTHR30093:SF2">
    <property type="entry name" value="TYPE II SECRETION SYSTEM PROTEIN H"/>
    <property type="match status" value="1"/>
</dbReference>
<evidence type="ECO:0000313" key="4">
    <source>
        <dbReference type="Proteomes" id="UP000320722"/>
    </source>
</evidence>
<dbReference type="InterPro" id="IPR027558">
    <property type="entry name" value="Pre_pil_HX9DG_C"/>
</dbReference>
<dbReference type="InterPro" id="IPR045584">
    <property type="entry name" value="Pilin-like"/>
</dbReference>
<accession>A0A517W5F1</accession>
<sequence>MALEFKKYSKRGFTLIELLVVIAIIAILIALLLPAVQQAREAARRSTCKNNLKQLGLALHNYHDTHRIFPPGDINAGGYDAGWLPAGSMRNHTAYMFLLPFIDQAAIYNEINFSLPTGNSDGSGIGGGGYQTATERKVIVFLCPSDGYSAGPYTSTSGAYAVRNAYRTSYSVLYPWYNTGTSYNNYNDMTRKSVFGHNGAARLRDIQDGASNTMCMMETPLEKQSALRGPFWSGYVATGAVAAGYRKINAPYSATDDRVDWYTPGSEHVGGCHILLTDGAVRFISENIDFETQKALGSIRGGEVIGEF</sequence>
<evidence type="ECO:0000259" key="2">
    <source>
        <dbReference type="Pfam" id="PF07596"/>
    </source>
</evidence>
<dbReference type="PANTHER" id="PTHR30093">
    <property type="entry name" value="GENERAL SECRETION PATHWAY PROTEIN G"/>
    <property type="match status" value="1"/>
</dbReference>
<dbReference type="SUPFAM" id="SSF54523">
    <property type="entry name" value="Pili subunits"/>
    <property type="match status" value="1"/>
</dbReference>
<reference evidence="3 4" key="1">
    <citation type="submission" date="2019-02" db="EMBL/GenBank/DDBJ databases">
        <title>Deep-cultivation of Planctomycetes and their phenomic and genomic characterization uncovers novel biology.</title>
        <authorList>
            <person name="Wiegand S."/>
            <person name="Jogler M."/>
            <person name="Boedeker C."/>
            <person name="Pinto D."/>
            <person name="Vollmers J."/>
            <person name="Rivas-Marin E."/>
            <person name="Kohn T."/>
            <person name="Peeters S.H."/>
            <person name="Heuer A."/>
            <person name="Rast P."/>
            <person name="Oberbeckmann S."/>
            <person name="Bunk B."/>
            <person name="Jeske O."/>
            <person name="Meyerdierks A."/>
            <person name="Storesund J.E."/>
            <person name="Kallscheuer N."/>
            <person name="Luecker S."/>
            <person name="Lage O.M."/>
            <person name="Pohl T."/>
            <person name="Merkel B.J."/>
            <person name="Hornburger P."/>
            <person name="Mueller R.-W."/>
            <person name="Bruemmer F."/>
            <person name="Labrenz M."/>
            <person name="Spormann A.M."/>
            <person name="Op den Camp H."/>
            <person name="Overmann J."/>
            <person name="Amann R."/>
            <person name="Jetten M.S.M."/>
            <person name="Mascher T."/>
            <person name="Medema M.H."/>
            <person name="Devos D.P."/>
            <person name="Kaster A.-K."/>
            <person name="Ovreas L."/>
            <person name="Rohde M."/>
            <person name="Galperin M.Y."/>
            <person name="Jogler C."/>
        </authorList>
    </citation>
    <scope>NUCLEOTIDE SEQUENCE [LARGE SCALE GENOMIC DNA]</scope>
    <source>
        <strain evidence="3 4">V6</strain>
    </source>
</reference>
<dbReference type="NCBIfam" id="TIGR04294">
    <property type="entry name" value="pre_pil_HX9DG"/>
    <property type="match status" value="1"/>
</dbReference>
<evidence type="ECO:0000256" key="1">
    <source>
        <dbReference type="SAM" id="Phobius"/>
    </source>
</evidence>
<feature type="domain" description="DUF1559" evidence="2">
    <location>
        <begin position="37"/>
        <end position="291"/>
    </location>
</feature>
<keyword evidence="1" id="KW-1133">Transmembrane helix</keyword>
<dbReference type="AlphaFoldDB" id="A0A517W5F1"/>
<dbReference type="PROSITE" id="PS00409">
    <property type="entry name" value="PROKAR_NTER_METHYL"/>
    <property type="match status" value="1"/>
</dbReference>
<keyword evidence="1" id="KW-0812">Transmembrane</keyword>
<evidence type="ECO:0000313" key="3">
    <source>
        <dbReference type="EMBL" id="QDU00488.1"/>
    </source>
</evidence>
<dbReference type="Pfam" id="PF07963">
    <property type="entry name" value="N_methyl"/>
    <property type="match status" value="1"/>
</dbReference>
<dbReference type="Pfam" id="PF07596">
    <property type="entry name" value="SBP_bac_10"/>
    <property type="match status" value="1"/>
</dbReference>
<protein>
    <submittedName>
        <fullName evidence="3">Putative major pilin subunit</fullName>
    </submittedName>
</protein>
<dbReference type="InterPro" id="IPR012902">
    <property type="entry name" value="N_methyl_site"/>
</dbReference>
<name>A0A517W5F1_9PLAN</name>
<dbReference type="EMBL" id="CP036347">
    <property type="protein sequence ID" value="QDU00488.1"/>
    <property type="molecule type" value="Genomic_DNA"/>
</dbReference>
<dbReference type="InterPro" id="IPR011453">
    <property type="entry name" value="DUF1559"/>
</dbReference>
<dbReference type="NCBIfam" id="TIGR02532">
    <property type="entry name" value="IV_pilin_GFxxxE"/>
    <property type="match status" value="1"/>
</dbReference>
<feature type="transmembrane region" description="Helical" evidence="1">
    <location>
        <begin position="12"/>
        <end position="36"/>
    </location>
</feature>
<keyword evidence="1" id="KW-0472">Membrane</keyword>
<gene>
    <name evidence="3" type="ORF">V6x_01610</name>
</gene>
<dbReference type="Gene3D" id="3.30.700.10">
    <property type="entry name" value="Glycoprotein, Type 4 Pilin"/>
    <property type="match status" value="1"/>
</dbReference>
<dbReference type="Proteomes" id="UP000320722">
    <property type="component" value="Chromosome"/>
</dbReference>
<organism evidence="3 4">
    <name type="scientific">Gimesia chilikensis</name>
    <dbReference type="NCBI Taxonomy" id="2605989"/>
    <lineage>
        <taxon>Bacteria</taxon>
        <taxon>Pseudomonadati</taxon>
        <taxon>Planctomycetota</taxon>
        <taxon>Planctomycetia</taxon>
        <taxon>Planctomycetales</taxon>
        <taxon>Planctomycetaceae</taxon>
        <taxon>Gimesia</taxon>
    </lineage>
</organism>
<dbReference type="RefSeq" id="WP_145035607.1">
    <property type="nucleotide sequence ID" value="NZ_CP036347.1"/>
</dbReference>
<proteinExistence type="predicted"/>